<keyword evidence="3 8" id="KW-0418">Kinase</keyword>
<dbReference type="AlphaFoldDB" id="A0A839F4F5"/>
<dbReference type="SMART" id="SM00028">
    <property type="entry name" value="TPR"/>
    <property type="match status" value="5"/>
</dbReference>
<keyword evidence="4 5" id="KW-0067">ATP-binding</keyword>
<dbReference type="PROSITE" id="PS00107">
    <property type="entry name" value="PROTEIN_KINASE_ATP"/>
    <property type="match status" value="1"/>
</dbReference>
<dbReference type="GO" id="GO:0004674">
    <property type="term" value="F:protein serine/threonine kinase activity"/>
    <property type="evidence" value="ECO:0007669"/>
    <property type="project" value="UniProtKB-EC"/>
</dbReference>
<organism evidence="8 9">
    <name type="scientific">Dokdonella fugitiva</name>
    <dbReference type="NCBI Taxonomy" id="328517"/>
    <lineage>
        <taxon>Bacteria</taxon>
        <taxon>Pseudomonadati</taxon>
        <taxon>Pseudomonadota</taxon>
        <taxon>Gammaproteobacteria</taxon>
        <taxon>Lysobacterales</taxon>
        <taxon>Rhodanobacteraceae</taxon>
        <taxon>Dokdonella</taxon>
    </lineage>
</organism>
<sequence>MTDETLDTRNARVREAFERLLEMPEAAHEPMLAAMDLDDEERAMVRRLLAGHARRRLFEVPALDWVHQLDGDDYVEAMIGTRVGTCELQRFLGRGGSAVVFLARRRVGDTVQAVALKLLNSGLLSPEAHRRFRREQAILSRLSHPNIARLIDAGMSERGSPYIVMEYVEGQDIVSFACARSFDTRARIALLVDVCRAVDAAHRALVVHRDLKPSNVLVTADGVVKVLDFGIAKLIDEDNPETATQHVALTPAYAAPEQFQPGPAATSMDVYSLGVLASELLLGGRMGPDATLPASEDATTWQNWRRLDGELTQILRATLASEPSRRYSSAGHLADDFRRWLDREPLQIVPVTRWYRLRKFVARHRTSAVAAALVALAFVGGTIGIAYQWRVARQQALLAREQAAVAHAEAVRAGTIRDFLASLFDAGNAESPQDRKPTIEDVVANAGQRLLSDDQLDASLRADLLLTLADVASSIGAYERSDRLLDEVERFAPALGAAAADVLVRLRVRRAGNLIDQTTTNAAPVLALLEPLRADLDARTDETGLKALTYRARALQVAGREAEADAEVDRIVARYRDADDAKLALTALLLQLNVAVEAQRYPEAVGFARTAIDYWSAHGQPLTVWTMTMWSNAATARESVGDIDGAEEAYRNAIAVGDRIYAQPARDHAMAIQAYGTFLLAQSRVDEAGTQILRALKLQQSMFRDDDPRIAQTFFAASRLYENRGDYAESIRWMDKAVQVYRGDGFSTMLARSLAMRGRTHANAGHFDEADRDEDEALAIQKAHSGDAHPAYAWILIVRADVELREHRFAQALATTEKALAINAPVGGALLQSTLDTRLNHAKALLALGRGTEALAELQEIEPTYARIAPKAAQRFETAAEKALALASMSRAREAREAADAALALLPLMQTPDPDLLRRVRALASAAGAVH</sequence>
<proteinExistence type="predicted"/>
<dbReference type="Pfam" id="PF00069">
    <property type="entry name" value="Pkinase"/>
    <property type="match status" value="1"/>
</dbReference>
<comment type="caution">
    <text evidence="8">The sequence shown here is derived from an EMBL/GenBank/DDBJ whole genome shotgun (WGS) entry which is preliminary data.</text>
</comment>
<dbReference type="InterPro" id="IPR000719">
    <property type="entry name" value="Prot_kinase_dom"/>
</dbReference>
<dbReference type="Proteomes" id="UP000550401">
    <property type="component" value="Unassembled WGS sequence"/>
</dbReference>
<name>A0A839F4F5_9GAMM</name>
<dbReference type="Gene3D" id="1.25.40.10">
    <property type="entry name" value="Tetratricopeptide repeat domain"/>
    <property type="match status" value="2"/>
</dbReference>
<evidence type="ECO:0000313" key="8">
    <source>
        <dbReference type="EMBL" id="MBA8888689.1"/>
    </source>
</evidence>
<keyword evidence="1 8" id="KW-0808">Transferase</keyword>
<dbReference type="SMART" id="SM00220">
    <property type="entry name" value="S_TKc"/>
    <property type="match status" value="1"/>
</dbReference>
<dbReference type="PROSITE" id="PS50011">
    <property type="entry name" value="PROTEIN_KINASE_DOM"/>
    <property type="match status" value="1"/>
</dbReference>
<dbReference type="InterPro" id="IPR011009">
    <property type="entry name" value="Kinase-like_dom_sf"/>
</dbReference>
<dbReference type="CDD" id="cd14014">
    <property type="entry name" value="STKc_PknB_like"/>
    <property type="match status" value="1"/>
</dbReference>
<dbReference type="Gene3D" id="3.30.200.20">
    <property type="entry name" value="Phosphorylase Kinase, domain 1"/>
    <property type="match status" value="1"/>
</dbReference>
<dbReference type="PANTHER" id="PTHR43289:SF6">
    <property type="entry name" value="SERINE_THREONINE-PROTEIN KINASE NEKL-3"/>
    <property type="match status" value="1"/>
</dbReference>
<accession>A0A839F4F5</accession>
<evidence type="ECO:0000256" key="3">
    <source>
        <dbReference type="ARBA" id="ARBA00022777"/>
    </source>
</evidence>
<feature type="transmembrane region" description="Helical" evidence="6">
    <location>
        <begin position="368"/>
        <end position="389"/>
    </location>
</feature>
<dbReference type="InterPro" id="IPR008271">
    <property type="entry name" value="Ser/Thr_kinase_AS"/>
</dbReference>
<keyword evidence="6" id="KW-1133">Transmembrane helix</keyword>
<evidence type="ECO:0000256" key="2">
    <source>
        <dbReference type="ARBA" id="ARBA00022741"/>
    </source>
</evidence>
<dbReference type="SUPFAM" id="SSF56112">
    <property type="entry name" value="Protein kinase-like (PK-like)"/>
    <property type="match status" value="1"/>
</dbReference>
<protein>
    <submittedName>
        <fullName evidence="8">Serine/threonine-protein kinase</fullName>
        <ecNumber evidence="8">2.7.11.1</ecNumber>
    </submittedName>
</protein>
<evidence type="ECO:0000259" key="7">
    <source>
        <dbReference type="PROSITE" id="PS50011"/>
    </source>
</evidence>
<feature type="domain" description="Protein kinase" evidence="7">
    <location>
        <begin position="86"/>
        <end position="341"/>
    </location>
</feature>
<keyword evidence="9" id="KW-1185">Reference proteome</keyword>
<evidence type="ECO:0000256" key="6">
    <source>
        <dbReference type="SAM" id="Phobius"/>
    </source>
</evidence>
<evidence type="ECO:0000313" key="9">
    <source>
        <dbReference type="Proteomes" id="UP000550401"/>
    </source>
</evidence>
<dbReference type="Gene3D" id="1.10.510.10">
    <property type="entry name" value="Transferase(Phosphotransferase) domain 1"/>
    <property type="match status" value="1"/>
</dbReference>
<reference evidence="8 9" key="1">
    <citation type="submission" date="2020-07" db="EMBL/GenBank/DDBJ databases">
        <title>Genomic Encyclopedia of Type Strains, Phase IV (KMG-V): Genome sequencing to study the core and pangenomes of soil and plant-associated prokaryotes.</title>
        <authorList>
            <person name="Whitman W."/>
        </authorList>
    </citation>
    <scope>NUCLEOTIDE SEQUENCE [LARGE SCALE GENOMIC DNA]</scope>
    <source>
        <strain evidence="8 9">RH2WT43</strain>
    </source>
</reference>
<dbReference type="SUPFAM" id="SSF48452">
    <property type="entry name" value="TPR-like"/>
    <property type="match status" value="2"/>
</dbReference>
<evidence type="ECO:0000256" key="1">
    <source>
        <dbReference type="ARBA" id="ARBA00022679"/>
    </source>
</evidence>
<evidence type="ECO:0000256" key="5">
    <source>
        <dbReference type="PROSITE-ProRule" id="PRU10141"/>
    </source>
</evidence>
<dbReference type="InterPro" id="IPR017441">
    <property type="entry name" value="Protein_kinase_ATP_BS"/>
</dbReference>
<dbReference type="EMBL" id="JACGXL010000004">
    <property type="protein sequence ID" value="MBA8888689.1"/>
    <property type="molecule type" value="Genomic_DNA"/>
</dbReference>
<feature type="binding site" evidence="5">
    <location>
        <position position="117"/>
    </location>
    <ligand>
        <name>ATP</name>
        <dbReference type="ChEBI" id="CHEBI:30616"/>
    </ligand>
</feature>
<dbReference type="InterPro" id="IPR019734">
    <property type="entry name" value="TPR_rpt"/>
</dbReference>
<keyword evidence="6" id="KW-0472">Membrane</keyword>
<dbReference type="GO" id="GO:0005524">
    <property type="term" value="F:ATP binding"/>
    <property type="evidence" value="ECO:0007669"/>
    <property type="project" value="UniProtKB-UniRule"/>
</dbReference>
<dbReference type="RefSeq" id="WP_182531722.1">
    <property type="nucleotide sequence ID" value="NZ_JACGXL010000004.1"/>
</dbReference>
<keyword evidence="2 5" id="KW-0547">Nucleotide-binding</keyword>
<gene>
    <name evidence="8" type="ORF">FHW12_002922</name>
</gene>
<evidence type="ECO:0000256" key="4">
    <source>
        <dbReference type="ARBA" id="ARBA00022840"/>
    </source>
</evidence>
<dbReference type="EC" id="2.7.11.1" evidence="8"/>
<dbReference type="PROSITE" id="PS00108">
    <property type="entry name" value="PROTEIN_KINASE_ST"/>
    <property type="match status" value="1"/>
</dbReference>
<dbReference type="InterPro" id="IPR011990">
    <property type="entry name" value="TPR-like_helical_dom_sf"/>
</dbReference>
<keyword evidence="6" id="KW-0812">Transmembrane</keyword>
<dbReference type="PANTHER" id="PTHR43289">
    <property type="entry name" value="MITOGEN-ACTIVATED PROTEIN KINASE KINASE KINASE 20-RELATED"/>
    <property type="match status" value="1"/>
</dbReference>